<dbReference type="GO" id="GO:0003677">
    <property type="term" value="F:DNA binding"/>
    <property type="evidence" value="ECO:0007669"/>
    <property type="project" value="InterPro"/>
</dbReference>
<evidence type="ECO:0000259" key="1">
    <source>
        <dbReference type="SMART" id="SM00530"/>
    </source>
</evidence>
<accession>W5QT84</accession>
<proteinExistence type="predicted"/>
<feature type="domain" description="HTH cro/C1-type" evidence="1">
    <location>
        <begin position="16"/>
        <end position="70"/>
    </location>
</feature>
<name>W5QT84_9BACT</name>
<sequence length="214" mass="24815">MVISGNFPVDINIGSLIESRMETMHISKAEFARRMQMPQSNASRILKKETMDTSKLQVICEKLDYNFFEEFCGREDGHSGEEGRRWPTVHIGSSIERQLKESKMTQSEFAHQLGVKQPEVSRLLKRADLDTGKLVVISNLLKYNFFEEFCVVKKATSAADLIEEIQSKMTPIQPIYQMQFTSEQYKKFLMQQLELPEEERIIKITVTPKDQNKK</sequence>
<dbReference type="InterPro" id="IPR010982">
    <property type="entry name" value="Lambda_DNA-bd_dom_sf"/>
</dbReference>
<dbReference type="EMBL" id="JX424620">
    <property type="protein sequence ID" value="AGH13985.1"/>
    <property type="molecule type" value="Genomic_DNA"/>
</dbReference>
<evidence type="ECO:0000313" key="2">
    <source>
        <dbReference type="EMBL" id="AGH13985.1"/>
    </source>
</evidence>
<dbReference type="AlphaFoldDB" id="W5QT84"/>
<dbReference type="InterPro" id="IPR001387">
    <property type="entry name" value="Cro/C1-type_HTH"/>
</dbReference>
<dbReference type="CDD" id="cd00093">
    <property type="entry name" value="HTH_XRE"/>
    <property type="match status" value="2"/>
</dbReference>
<dbReference type="SMART" id="SM00530">
    <property type="entry name" value="HTH_XRE"/>
    <property type="match status" value="2"/>
</dbReference>
<protein>
    <submittedName>
        <fullName evidence="2">Transcriptional regulator</fullName>
    </submittedName>
</protein>
<dbReference type="Pfam" id="PF13443">
    <property type="entry name" value="HTH_26"/>
    <property type="match status" value="1"/>
</dbReference>
<organism evidence="2">
    <name type="scientific">Prevotella sp. Sc00028</name>
    <dbReference type="NCBI Taxonomy" id="1231728"/>
    <lineage>
        <taxon>Bacteria</taxon>
        <taxon>Pseudomonadati</taxon>
        <taxon>Bacteroidota</taxon>
        <taxon>Bacteroidia</taxon>
        <taxon>Bacteroidales</taxon>
        <taxon>Prevotellaceae</taxon>
        <taxon>Prevotella</taxon>
    </lineage>
</organism>
<dbReference type="Gene3D" id="1.10.260.40">
    <property type="entry name" value="lambda repressor-like DNA-binding domains"/>
    <property type="match status" value="1"/>
</dbReference>
<reference evidence="2" key="1">
    <citation type="journal article" date="2014" name="J. Ind. Microbiol. Biotechnol.">
        <title>Analysis of the bovine rumen microbiome reveals a diversity of Sus-like polysaccharide utilization loci from the bacterial phylum Bacteroidetes.</title>
        <authorList>
            <person name="Rosewarne C.P."/>
            <person name="Pope P.B."/>
            <person name="Cheung J.L."/>
            <person name="Morrison M."/>
        </authorList>
    </citation>
    <scope>NUCLEOTIDE SEQUENCE</scope>
    <source>
        <strain evidence="2">Sc00028</strain>
    </source>
</reference>
<feature type="domain" description="HTH cro/C1-type" evidence="1">
    <location>
        <begin position="94"/>
        <end position="148"/>
    </location>
</feature>
<dbReference type="SUPFAM" id="SSF47413">
    <property type="entry name" value="lambda repressor-like DNA-binding domains"/>
    <property type="match status" value="2"/>
</dbReference>